<feature type="region of interest" description="Disordered" evidence="1">
    <location>
        <begin position="204"/>
        <end position="226"/>
    </location>
</feature>
<feature type="compositionally biased region" description="Basic and acidic residues" evidence="1">
    <location>
        <begin position="214"/>
        <end position="226"/>
    </location>
</feature>
<reference evidence="2 3" key="1">
    <citation type="submission" date="2024-11" db="EMBL/GenBank/DDBJ databases">
        <title>Chromosome-level genome assembly of the freshwater bivalve Anodonta woodiana.</title>
        <authorList>
            <person name="Chen X."/>
        </authorList>
    </citation>
    <scope>NUCLEOTIDE SEQUENCE [LARGE SCALE GENOMIC DNA]</scope>
    <source>
        <strain evidence="2">MN2024</strain>
        <tissue evidence="2">Gills</tissue>
    </source>
</reference>
<comment type="caution">
    <text evidence="2">The sequence shown here is derived from an EMBL/GenBank/DDBJ whole genome shotgun (WGS) entry which is preliminary data.</text>
</comment>
<dbReference type="Proteomes" id="UP001634394">
    <property type="component" value="Unassembled WGS sequence"/>
</dbReference>
<gene>
    <name evidence="2" type="ORF">ACJMK2_025377</name>
</gene>
<accession>A0ABD3XGA1</accession>
<proteinExistence type="predicted"/>
<evidence type="ECO:0000256" key="1">
    <source>
        <dbReference type="SAM" id="MobiDB-lite"/>
    </source>
</evidence>
<name>A0ABD3XGA1_SINWO</name>
<protein>
    <submittedName>
        <fullName evidence="2">Uncharacterized protein</fullName>
    </submittedName>
</protein>
<dbReference type="AlphaFoldDB" id="A0ABD3XGA1"/>
<evidence type="ECO:0000313" key="3">
    <source>
        <dbReference type="Proteomes" id="UP001634394"/>
    </source>
</evidence>
<keyword evidence="3" id="KW-1185">Reference proteome</keyword>
<feature type="compositionally biased region" description="Basic residues" evidence="1">
    <location>
        <begin position="204"/>
        <end position="213"/>
    </location>
</feature>
<evidence type="ECO:0000313" key="2">
    <source>
        <dbReference type="EMBL" id="KAL3885294.1"/>
    </source>
</evidence>
<sequence length="249" mass="28693">MLLVLMLIFMAITLSITVAIIIFCRKKNSVFILQKSEHDSDVEMDDMITEIEISDEDSDNGKKCKMRRKCMKKISMTSAKSEECLINAQQISSGGYISIETSSQSSTPLLNNTHRDFQLITEGEKSFKLTRASMLPKSKSFTSIHESHKLLLNVPKSGQYNETSFGSQQENDLKVETIEKKEKEYIQQIQSQAITDFKFRYQQKHGQSKRPLKEKRSLPPEETDFLTKTDKLSQDDEDIYHFDGRLQIM</sequence>
<organism evidence="2 3">
    <name type="scientific">Sinanodonta woodiana</name>
    <name type="common">Chinese pond mussel</name>
    <name type="synonym">Anodonta woodiana</name>
    <dbReference type="NCBI Taxonomy" id="1069815"/>
    <lineage>
        <taxon>Eukaryota</taxon>
        <taxon>Metazoa</taxon>
        <taxon>Spiralia</taxon>
        <taxon>Lophotrochozoa</taxon>
        <taxon>Mollusca</taxon>
        <taxon>Bivalvia</taxon>
        <taxon>Autobranchia</taxon>
        <taxon>Heteroconchia</taxon>
        <taxon>Palaeoheterodonta</taxon>
        <taxon>Unionida</taxon>
        <taxon>Unionoidea</taxon>
        <taxon>Unionidae</taxon>
        <taxon>Unioninae</taxon>
        <taxon>Sinanodonta</taxon>
    </lineage>
</organism>
<dbReference type="EMBL" id="JBJQND010000002">
    <property type="protein sequence ID" value="KAL3885294.1"/>
    <property type="molecule type" value="Genomic_DNA"/>
</dbReference>